<dbReference type="GO" id="GO:0044550">
    <property type="term" value="P:secondary metabolite biosynthetic process"/>
    <property type="evidence" value="ECO:0007669"/>
    <property type="project" value="TreeGrafter"/>
</dbReference>
<dbReference type="Proteomes" id="UP000048926">
    <property type="component" value="Unassembled WGS sequence"/>
</dbReference>
<dbReference type="InterPro" id="IPR057737">
    <property type="entry name" value="Condensation_MtbB-like"/>
</dbReference>
<organism evidence="4 5">
    <name type="scientific">Roseibium aggregatum</name>
    <dbReference type="NCBI Taxonomy" id="187304"/>
    <lineage>
        <taxon>Bacteria</taxon>
        <taxon>Pseudomonadati</taxon>
        <taxon>Pseudomonadota</taxon>
        <taxon>Alphaproteobacteria</taxon>
        <taxon>Hyphomicrobiales</taxon>
        <taxon>Stappiaceae</taxon>
        <taxon>Roseibium</taxon>
    </lineage>
</organism>
<proteinExistence type="predicted"/>
<reference evidence="5" key="1">
    <citation type="submission" date="2015-07" db="EMBL/GenBank/DDBJ databases">
        <authorList>
            <person name="Rodrigo-Torres Lidia"/>
            <person name="Arahal R.David."/>
        </authorList>
    </citation>
    <scope>NUCLEOTIDE SEQUENCE [LARGE SCALE GENOMIC DNA]</scope>
    <source>
        <strain evidence="5">CECT 4801</strain>
    </source>
</reference>
<dbReference type="EC" id="6.3.2.-" evidence="4"/>
<dbReference type="EMBL" id="CXST01000004">
    <property type="protein sequence ID" value="CTQ46677.1"/>
    <property type="molecule type" value="Genomic_DNA"/>
</dbReference>
<sequence length="552" mass="60125">MKNLTPMQAAYWTGREAKGFLGNVSAHLYVEFDGSNIDPTRLEGALRKLYETHAMLCMQITADGRQAIGKPEESLSFEVEDLSRLKPQALAHQLAEKRESWTSRSLDLASGETSAFGLSLLPDGASRLHVDTDMAAIDPPSFCLLMEDLARYYEKPSLPAEPGESSFFDWLDAKADDADLHRRQQEDKRWWQERLDDMPPAPDLPVVAAGQRVKSGRLAAYLSPAERRSLEETARRLRMTVSALMLGLFAAVIGGATGSGRFRLNVPMFWRAPYTAGVERLVGDFSNTLILAVDLRPGETYEEVCKSLAGRMLDLLAHSAYPGVSVMRDLSRHQRSLQSAPIVFTSGLGLPGRGLFSECVRQVFGSMNWAVSQGPQVALDAQVAELDGGILVNWDIRYDALPEAWVDAAFKSYERLARKVAADPGSLGELAVCSVMTCGSARRPATYTEDMLLELLNRLAPGRVTGSDADMHLPIRDFGLGEGDLADFVTFLNRYIPSAAIAPEDIGPASTTATLASLINDRSGKASDSIARAFLQAVGPSSRISLAAQPAE</sequence>
<dbReference type="GO" id="GO:0043041">
    <property type="term" value="P:amino acid activation for nonribosomal peptide biosynthetic process"/>
    <property type="evidence" value="ECO:0007669"/>
    <property type="project" value="TreeGrafter"/>
</dbReference>
<gene>
    <name evidence="4" type="primary">mbtB</name>
    <name evidence="4" type="ORF">LAL4801_05136</name>
</gene>
<dbReference type="GO" id="GO:0005737">
    <property type="term" value="C:cytoplasm"/>
    <property type="evidence" value="ECO:0007669"/>
    <property type="project" value="TreeGrafter"/>
</dbReference>
<dbReference type="Gene3D" id="3.30.559.30">
    <property type="entry name" value="Nonribosomal peptide synthetase, condensation domain"/>
    <property type="match status" value="1"/>
</dbReference>
<evidence type="ECO:0000313" key="4">
    <source>
        <dbReference type="EMBL" id="CTQ46677.1"/>
    </source>
</evidence>
<keyword evidence="5" id="KW-1185">Reference proteome</keyword>
<dbReference type="InterPro" id="IPR001242">
    <property type="entry name" value="Condensation_dom"/>
</dbReference>
<dbReference type="Pfam" id="PF00668">
    <property type="entry name" value="Condensation"/>
    <property type="match status" value="1"/>
</dbReference>
<dbReference type="Gene3D" id="3.30.559.10">
    <property type="entry name" value="Chloramphenicol acetyltransferase-like domain"/>
    <property type="match status" value="1"/>
</dbReference>
<dbReference type="RefSeq" id="WP_055660687.1">
    <property type="nucleotide sequence ID" value="NZ_CXST01000004.1"/>
</dbReference>
<evidence type="ECO:0000259" key="3">
    <source>
        <dbReference type="Pfam" id="PF00668"/>
    </source>
</evidence>
<evidence type="ECO:0000256" key="2">
    <source>
        <dbReference type="SAM" id="Phobius"/>
    </source>
</evidence>
<keyword evidence="2" id="KW-0472">Membrane</keyword>
<dbReference type="GO" id="GO:0031177">
    <property type="term" value="F:phosphopantetheine binding"/>
    <property type="evidence" value="ECO:0007669"/>
    <property type="project" value="TreeGrafter"/>
</dbReference>
<name>A0A0M6YBN8_9HYPH</name>
<dbReference type="CDD" id="cd19535">
    <property type="entry name" value="Cyc_NRPS"/>
    <property type="match status" value="1"/>
</dbReference>
<keyword evidence="2" id="KW-0812">Transmembrane</keyword>
<keyword evidence="2" id="KW-1133">Transmembrane helix</keyword>
<accession>A0A0M6YBN8</accession>
<feature type="transmembrane region" description="Helical" evidence="2">
    <location>
        <begin position="237"/>
        <end position="258"/>
    </location>
</feature>
<evidence type="ECO:0000256" key="1">
    <source>
        <dbReference type="ARBA" id="ARBA00022598"/>
    </source>
</evidence>
<dbReference type="AlphaFoldDB" id="A0A0M6YBN8"/>
<dbReference type="SUPFAM" id="SSF52777">
    <property type="entry name" value="CoA-dependent acyltransferases"/>
    <property type="match status" value="2"/>
</dbReference>
<dbReference type="InterPro" id="IPR023213">
    <property type="entry name" value="CAT-like_dom_sf"/>
</dbReference>
<dbReference type="PANTHER" id="PTHR45527:SF10">
    <property type="entry name" value="PYOCHELIN SYNTHASE PCHF"/>
    <property type="match status" value="1"/>
</dbReference>
<keyword evidence="1 4" id="KW-0436">Ligase</keyword>
<protein>
    <submittedName>
        <fullName evidence="4">Phenyloxazoline synthase MbtB</fullName>
        <ecNumber evidence="4">6.3.2.-</ecNumber>
    </submittedName>
</protein>
<dbReference type="GO" id="GO:0000036">
    <property type="term" value="F:acyl carrier activity"/>
    <property type="evidence" value="ECO:0007669"/>
    <property type="project" value="TreeGrafter"/>
</dbReference>
<feature type="domain" description="Condensation" evidence="3">
    <location>
        <begin position="4"/>
        <end position="335"/>
    </location>
</feature>
<dbReference type="PANTHER" id="PTHR45527">
    <property type="entry name" value="NONRIBOSOMAL PEPTIDE SYNTHETASE"/>
    <property type="match status" value="1"/>
</dbReference>
<evidence type="ECO:0000313" key="5">
    <source>
        <dbReference type="Proteomes" id="UP000048926"/>
    </source>
</evidence>
<dbReference type="GO" id="GO:0016874">
    <property type="term" value="F:ligase activity"/>
    <property type="evidence" value="ECO:0007669"/>
    <property type="project" value="UniProtKB-KW"/>
</dbReference>
<dbReference type="OrthoDB" id="7671190at2"/>